<dbReference type="Proteomes" id="UP000596742">
    <property type="component" value="Unassembled WGS sequence"/>
</dbReference>
<evidence type="ECO:0000256" key="2">
    <source>
        <dbReference type="SAM" id="SignalP"/>
    </source>
</evidence>
<keyword evidence="5" id="KW-1185">Reference proteome</keyword>
<name>A0A8B6GUQ6_MYTGA</name>
<dbReference type="InterPro" id="IPR008983">
    <property type="entry name" value="Tumour_necrosis_fac-like_dom"/>
</dbReference>
<protein>
    <recommendedName>
        <fullName evidence="3">C1q domain-containing protein</fullName>
    </recommendedName>
</protein>
<evidence type="ECO:0000259" key="3">
    <source>
        <dbReference type="Pfam" id="PF00386"/>
    </source>
</evidence>
<dbReference type="OrthoDB" id="10335971at2759"/>
<sequence>METFCLFICFFSIPSLSAFLLDDKTPLPDNALTDKHYIVLIDSLHEEKMARQRLEIAVTQLHRQLVEKTENLTNLPATCTCKLEGESQIEIQKVKNETENLLQNITRQNEELQKMYFELRQNHSQLKGDNEQMLKELNIVKNDSAVIRKIMTDLQQLKSIEELQTIKTLQMDTETLKSQVHMLSMKQTARGQDFLALYNNTIASELEFAKNIGKLTMNLNETKWQIKHKFQIASLKTLAEIDTLRNDFNAFTQKYINDSQQVAITSCAVYSTVNVNTVLKFPNIKYSKGNIDIDIFKTTGIFRCEVPGLYIIAVTMMNYGDGTIYVRQNRSRLTGIYVGAIRGYYTTGSGFVSTYLNTGDNVTVTAATSLSIYGHHDDSCLTIAKLN</sequence>
<dbReference type="AlphaFoldDB" id="A0A8B6GUQ6"/>
<feature type="coiled-coil region" evidence="1">
    <location>
        <begin position="51"/>
        <end position="129"/>
    </location>
</feature>
<dbReference type="EMBL" id="UYJE01009017">
    <property type="protein sequence ID" value="VDI69314.1"/>
    <property type="molecule type" value="Genomic_DNA"/>
</dbReference>
<keyword evidence="1" id="KW-0175">Coiled coil</keyword>
<evidence type="ECO:0000256" key="1">
    <source>
        <dbReference type="SAM" id="Coils"/>
    </source>
</evidence>
<gene>
    <name evidence="4" type="ORF">MGAL_10B072301</name>
</gene>
<reference evidence="4" key="1">
    <citation type="submission" date="2018-11" db="EMBL/GenBank/DDBJ databases">
        <authorList>
            <person name="Alioto T."/>
            <person name="Alioto T."/>
        </authorList>
    </citation>
    <scope>NUCLEOTIDE SEQUENCE</scope>
</reference>
<feature type="signal peptide" evidence="2">
    <location>
        <begin position="1"/>
        <end position="18"/>
    </location>
</feature>
<dbReference type="InterPro" id="IPR001073">
    <property type="entry name" value="C1q_dom"/>
</dbReference>
<feature type="chain" id="PRO_5032964082" description="C1q domain-containing protein" evidence="2">
    <location>
        <begin position="19"/>
        <end position="387"/>
    </location>
</feature>
<accession>A0A8B6GUQ6</accession>
<dbReference type="SUPFAM" id="SSF49842">
    <property type="entry name" value="TNF-like"/>
    <property type="match status" value="1"/>
</dbReference>
<evidence type="ECO:0000313" key="4">
    <source>
        <dbReference type="EMBL" id="VDI69314.1"/>
    </source>
</evidence>
<proteinExistence type="predicted"/>
<organism evidence="4 5">
    <name type="scientific">Mytilus galloprovincialis</name>
    <name type="common">Mediterranean mussel</name>
    <dbReference type="NCBI Taxonomy" id="29158"/>
    <lineage>
        <taxon>Eukaryota</taxon>
        <taxon>Metazoa</taxon>
        <taxon>Spiralia</taxon>
        <taxon>Lophotrochozoa</taxon>
        <taxon>Mollusca</taxon>
        <taxon>Bivalvia</taxon>
        <taxon>Autobranchia</taxon>
        <taxon>Pteriomorphia</taxon>
        <taxon>Mytilida</taxon>
        <taxon>Mytiloidea</taxon>
        <taxon>Mytilidae</taxon>
        <taxon>Mytilinae</taxon>
        <taxon>Mytilus</taxon>
    </lineage>
</organism>
<feature type="domain" description="C1q" evidence="3">
    <location>
        <begin position="274"/>
        <end position="375"/>
    </location>
</feature>
<keyword evidence="2" id="KW-0732">Signal</keyword>
<comment type="caution">
    <text evidence="4">The sequence shown here is derived from an EMBL/GenBank/DDBJ whole genome shotgun (WGS) entry which is preliminary data.</text>
</comment>
<dbReference type="Gene3D" id="2.60.120.40">
    <property type="match status" value="1"/>
</dbReference>
<evidence type="ECO:0000313" key="5">
    <source>
        <dbReference type="Proteomes" id="UP000596742"/>
    </source>
</evidence>
<dbReference type="Pfam" id="PF00386">
    <property type="entry name" value="C1q"/>
    <property type="match status" value="1"/>
</dbReference>